<sequence length="184" mass="20456">MLDNLISNACKYTLSGGEVSLVLTANRQKANITVKDTGIGIPKKDRKYLFKEVFRAENAQSSQEKGSGFGLLQVHRIVKSMQGKLSYQSEENKGTSFTITLARSFETRDTSPRSLTDPLKPKISVPISAPLRTRTLAEDNELNKDCILIVEDNDALRYYLKHTFSPDYKVVDVANGEEAIVNLG</sequence>
<reference evidence="5" key="2">
    <citation type="submission" date="2022-06" db="EMBL/GenBank/DDBJ databases">
        <title>Xiashengella guii gen. nov. sp. nov., a bacterium isolated form anaerobic digestion tank.</title>
        <authorList>
            <person name="Huang H."/>
        </authorList>
    </citation>
    <scope>NUCLEOTIDE SEQUENCE</scope>
    <source>
        <strain evidence="5">Ai-910</strain>
    </source>
</reference>
<protein>
    <recommendedName>
        <fullName evidence="2">histidine kinase</fullName>
        <ecNumber evidence="2">2.7.13.3</ecNumber>
    </recommendedName>
</protein>
<dbReference type="InterPro" id="IPR004358">
    <property type="entry name" value="Sig_transdc_His_kin-like_C"/>
</dbReference>
<reference evidence="5" key="1">
    <citation type="submission" date="2022-05" db="EMBL/GenBank/DDBJ databases">
        <authorList>
            <person name="Sun X."/>
        </authorList>
    </citation>
    <scope>NUCLEOTIDE SEQUENCE</scope>
    <source>
        <strain evidence="5">Ai-910</strain>
    </source>
</reference>
<dbReference type="PROSITE" id="PS50109">
    <property type="entry name" value="HIS_KIN"/>
    <property type="match status" value="1"/>
</dbReference>
<comment type="catalytic activity">
    <reaction evidence="1">
        <text>ATP + protein L-histidine = ADP + protein N-phospho-L-histidine.</text>
        <dbReference type="EC" id="2.7.13.3"/>
    </reaction>
</comment>
<dbReference type="CDD" id="cd00075">
    <property type="entry name" value="HATPase"/>
    <property type="match status" value="1"/>
</dbReference>
<dbReference type="EMBL" id="CP098400">
    <property type="protein sequence ID" value="URW80166.1"/>
    <property type="molecule type" value="Genomic_DNA"/>
</dbReference>
<evidence type="ECO:0000256" key="1">
    <source>
        <dbReference type="ARBA" id="ARBA00000085"/>
    </source>
</evidence>
<organism evidence="5 6">
    <name type="scientific">Xiashengella succiniciproducens</name>
    <dbReference type="NCBI Taxonomy" id="2949635"/>
    <lineage>
        <taxon>Bacteria</taxon>
        <taxon>Pseudomonadati</taxon>
        <taxon>Bacteroidota</taxon>
        <taxon>Bacteroidia</taxon>
        <taxon>Marinilabiliales</taxon>
        <taxon>Marinilabiliaceae</taxon>
        <taxon>Xiashengella</taxon>
    </lineage>
</organism>
<dbReference type="SMART" id="SM00387">
    <property type="entry name" value="HATPase_c"/>
    <property type="match status" value="1"/>
</dbReference>
<dbReference type="RefSeq" id="WP_250724288.1">
    <property type="nucleotide sequence ID" value="NZ_CP098400.1"/>
</dbReference>
<gene>
    <name evidence="5" type="ORF">M9189_02165</name>
</gene>
<dbReference type="InterPro" id="IPR005467">
    <property type="entry name" value="His_kinase_dom"/>
</dbReference>
<keyword evidence="5" id="KW-0418">Kinase</keyword>
<keyword evidence="5" id="KW-0808">Transferase</keyword>
<evidence type="ECO:0000313" key="6">
    <source>
        <dbReference type="Proteomes" id="UP001056426"/>
    </source>
</evidence>
<dbReference type="EC" id="2.7.13.3" evidence="2"/>
<dbReference type="PRINTS" id="PR00344">
    <property type="entry name" value="BCTRLSENSOR"/>
</dbReference>
<dbReference type="PANTHER" id="PTHR43547:SF2">
    <property type="entry name" value="HYBRID SIGNAL TRANSDUCTION HISTIDINE KINASE C"/>
    <property type="match status" value="1"/>
</dbReference>
<dbReference type="InterPro" id="IPR036890">
    <property type="entry name" value="HATPase_C_sf"/>
</dbReference>
<accession>A0A9J6ZRH2</accession>
<dbReference type="Gene3D" id="3.30.565.10">
    <property type="entry name" value="Histidine kinase-like ATPase, C-terminal domain"/>
    <property type="match status" value="1"/>
</dbReference>
<name>A0A9J6ZRH2_9BACT</name>
<dbReference type="KEGG" id="alkq:M9189_02165"/>
<dbReference type="AlphaFoldDB" id="A0A9J6ZRH2"/>
<evidence type="ECO:0000313" key="5">
    <source>
        <dbReference type="EMBL" id="URW80166.1"/>
    </source>
</evidence>
<dbReference type="Proteomes" id="UP001056426">
    <property type="component" value="Chromosome"/>
</dbReference>
<keyword evidence="3" id="KW-0597">Phosphoprotein</keyword>
<dbReference type="InterPro" id="IPR003594">
    <property type="entry name" value="HATPase_dom"/>
</dbReference>
<evidence type="ECO:0000256" key="2">
    <source>
        <dbReference type="ARBA" id="ARBA00012438"/>
    </source>
</evidence>
<dbReference type="GO" id="GO:0000155">
    <property type="term" value="F:phosphorelay sensor kinase activity"/>
    <property type="evidence" value="ECO:0007669"/>
    <property type="project" value="TreeGrafter"/>
</dbReference>
<feature type="domain" description="Histidine kinase" evidence="4">
    <location>
        <begin position="1"/>
        <end position="105"/>
    </location>
</feature>
<keyword evidence="6" id="KW-1185">Reference proteome</keyword>
<evidence type="ECO:0000259" key="4">
    <source>
        <dbReference type="PROSITE" id="PS50109"/>
    </source>
</evidence>
<dbReference type="SUPFAM" id="SSF55874">
    <property type="entry name" value="ATPase domain of HSP90 chaperone/DNA topoisomerase II/histidine kinase"/>
    <property type="match status" value="1"/>
</dbReference>
<dbReference type="PANTHER" id="PTHR43547">
    <property type="entry name" value="TWO-COMPONENT HISTIDINE KINASE"/>
    <property type="match status" value="1"/>
</dbReference>
<dbReference type="Pfam" id="PF02518">
    <property type="entry name" value="HATPase_c"/>
    <property type="match status" value="1"/>
</dbReference>
<proteinExistence type="predicted"/>
<evidence type="ECO:0000256" key="3">
    <source>
        <dbReference type="ARBA" id="ARBA00022553"/>
    </source>
</evidence>